<keyword evidence="8" id="KW-1133">Transmembrane helix</keyword>
<keyword evidence="6" id="KW-0010">Activator</keyword>
<keyword evidence="5 6" id="KW-0539">Nucleus</keyword>
<dbReference type="InterPro" id="IPR019145">
    <property type="entry name" value="Mediator_Med10"/>
</dbReference>
<evidence type="ECO:0000313" key="10">
    <source>
        <dbReference type="Proteomes" id="UP000027120"/>
    </source>
</evidence>
<accession>A0A067GAX1</accession>
<dbReference type="STRING" id="2711.A0A067GAX1"/>
<evidence type="ECO:0000256" key="4">
    <source>
        <dbReference type="ARBA" id="ARBA00023163"/>
    </source>
</evidence>
<keyword evidence="10" id="KW-1185">Reference proteome</keyword>
<feature type="compositionally biased region" description="Gly residues" evidence="7">
    <location>
        <begin position="1"/>
        <end position="15"/>
    </location>
</feature>
<proteinExistence type="inferred from homology"/>
<comment type="subunit">
    <text evidence="6">Component of the Mediator complex.</text>
</comment>
<dbReference type="GO" id="GO:0000785">
    <property type="term" value="C:chromatin"/>
    <property type="evidence" value="ECO:0000318"/>
    <property type="project" value="GO_Central"/>
</dbReference>
<organism evidence="9 10">
    <name type="scientific">Citrus sinensis</name>
    <name type="common">Sweet orange</name>
    <name type="synonym">Citrus aurantium var. sinensis</name>
    <dbReference type="NCBI Taxonomy" id="2711"/>
    <lineage>
        <taxon>Eukaryota</taxon>
        <taxon>Viridiplantae</taxon>
        <taxon>Streptophyta</taxon>
        <taxon>Embryophyta</taxon>
        <taxon>Tracheophyta</taxon>
        <taxon>Spermatophyta</taxon>
        <taxon>Magnoliopsida</taxon>
        <taxon>eudicotyledons</taxon>
        <taxon>Gunneridae</taxon>
        <taxon>Pentapetalae</taxon>
        <taxon>rosids</taxon>
        <taxon>malvids</taxon>
        <taxon>Sapindales</taxon>
        <taxon>Rutaceae</taxon>
        <taxon>Aurantioideae</taxon>
        <taxon>Citrus</taxon>
    </lineage>
</organism>
<keyword evidence="4 6" id="KW-0804">Transcription</keyword>
<dbReference type="GO" id="GO:0016592">
    <property type="term" value="C:mediator complex"/>
    <property type="evidence" value="ECO:0000318"/>
    <property type="project" value="GO_Central"/>
</dbReference>
<dbReference type="AlphaFoldDB" id="A0A067GAX1"/>
<name>A0A067GAX1_CITSI</name>
<dbReference type="PANTHER" id="PTHR13345:SF14">
    <property type="entry name" value="MEDIATOR OF RNA POLYMERASE II TRANSCRIPTION SUBUNIT 10A-RELATED"/>
    <property type="match status" value="1"/>
</dbReference>
<sequence>MDGPVGGSRASGGNGMVSNQANDTTTVAADDPKQNLNQVINSVQKTLGLLHQLYLTVSSFNAASQLPLLQRLNSLVSELDNMVKLSEKCNIQVPTEVLNLIDDGKNPDEFTRDVINSCIAKNQVTKGKTDAFKSLRKHLLDELEQTFPDEVEAYREIRANSAAVSNAILSEAHHVEWMLSICCQFFMFLILYILLSVLYDIRVEQIVKGNQA</sequence>
<evidence type="ECO:0000256" key="1">
    <source>
        <dbReference type="ARBA" id="ARBA00004123"/>
    </source>
</evidence>
<evidence type="ECO:0000256" key="2">
    <source>
        <dbReference type="ARBA" id="ARBA00005389"/>
    </source>
</evidence>
<evidence type="ECO:0000256" key="3">
    <source>
        <dbReference type="ARBA" id="ARBA00023015"/>
    </source>
</evidence>
<evidence type="ECO:0000256" key="6">
    <source>
        <dbReference type="RuleBase" id="RU364146"/>
    </source>
</evidence>
<evidence type="ECO:0000256" key="8">
    <source>
        <dbReference type="SAM" id="Phobius"/>
    </source>
</evidence>
<feature type="transmembrane region" description="Helical" evidence="8">
    <location>
        <begin position="177"/>
        <end position="199"/>
    </location>
</feature>
<comment type="subcellular location">
    <subcellularLocation>
        <location evidence="1 6">Nucleus</location>
    </subcellularLocation>
</comment>
<evidence type="ECO:0000256" key="7">
    <source>
        <dbReference type="SAM" id="MobiDB-lite"/>
    </source>
</evidence>
<feature type="region of interest" description="Disordered" evidence="7">
    <location>
        <begin position="1"/>
        <end position="21"/>
    </location>
</feature>
<dbReference type="GO" id="GO:0006357">
    <property type="term" value="P:regulation of transcription by RNA polymerase II"/>
    <property type="evidence" value="ECO:0007669"/>
    <property type="project" value="InterPro"/>
</dbReference>
<reference evidence="9 10" key="1">
    <citation type="submission" date="2014-04" db="EMBL/GenBank/DDBJ databases">
        <authorList>
            <consortium name="International Citrus Genome Consortium"/>
            <person name="Gmitter F."/>
            <person name="Chen C."/>
            <person name="Farmerie W."/>
            <person name="Harkins T."/>
            <person name="Desany B."/>
            <person name="Mohiuddin M."/>
            <person name="Kodira C."/>
            <person name="Borodovsky M."/>
            <person name="Lomsadze A."/>
            <person name="Burns P."/>
            <person name="Jenkins J."/>
            <person name="Prochnik S."/>
            <person name="Shu S."/>
            <person name="Chapman J."/>
            <person name="Pitluck S."/>
            <person name="Schmutz J."/>
            <person name="Rokhsar D."/>
        </authorList>
    </citation>
    <scope>NUCLEOTIDE SEQUENCE</scope>
</reference>
<dbReference type="GO" id="GO:0003712">
    <property type="term" value="F:transcription coregulator activity"/>
    <property type="evidence" value="ECO:0007669"/>
    <property type="project" value="InterPro"/>
</dbReference>
<keyword evidence="8" id="KW-0812">Transmembrane</keyword>
<evidence type="ECO:0000256" key="5">
    <source>
        <dbReference type="ARBA" id="ARBA00023242"/>
    </source>
</evidence>
<dbReference type="PANTHER" id="PTHR13345">
    <property type="entry name" value="MEDIATOR OF RNA POLYMERASE II TRANSCRIPTION SUBUNIT 10"/>
    <property type="match status" value="1"/>
</dbReference>
<dbReference type="Proteomes" id="UP000027120">
    <property type="component" value="Unassembled WGS sequence"/>
</dbReference>
<gene>
    <name evidence="6" type="primary">MED10</name>
    <name evidence="9" type="ORF">CISIN_1g028220mg</name>
</gene>
<keyword evidence="8" id="KW-0472">Membrane</keyword>
<protein>
    <recommendedName>
        <fullName evidence="6">Mediator of RNA polymerase II transcription subunit 10</fullName>
    </recommendedName>
    <alternativeName>
        <fullName evidence="6">Mediator complex subunit 10</fullName>
    </alternativeName>
</protein>
<keyword evidence="3 6" id="KW-0805">Transcription regulation</keyword>
<dbReference type="EMBL" id="KK784881">
    <property type="protein sequence ID" value="KDO76724.1"/>
    <property type="molecule type" value="Genomic_DNA"/>
</dbReference>
<comment type="function">
    <text evidence="6">Component of the Mediator complex, a coactivator involved in the regulated transcription of nearly all RNA polymerase II-dependent genes. Mediator functions as a bridge to convey information from gene-specific regulatory proteins to the basal RNA polymerase II transcription machinery. Mediator is recruited to promoters by direct interactions with regulatory proteins and serves as a scaffold for the assembly of a functional preinitiation complex with RNA polymerase II and the general transcription factors.</text>
</comment>
<dbReference type="Pfam" id="PF09748">
    <property type="entry name" value="Med10"/>
    <property type="match status" value="1"/>
</dbReference>
<dbReference type="SMR" id="A0A067GAX1"/>
<evidence type="ECO:0000313" key="9">
    <source>
        <dbReference type="EMBL" id="KDO76724.1"/>
    </source>
</evidence>
<comment type="similarity">
    <text evidence="2 6">Belongs to the Mediator complex subunit 10 family.</text>
</comment>